<dbReference type="RefSeq" id="WP_183475720.1">
    <property type="nucleotide sequence ID" value="NZ_JACIFO010000001.1"/>
</dbReference>
<dbReference type="EMBL" id="JACIFO010000001">
    <property type="protein sequence ID" value="MBB4118084.1"/>
    <property type="molecule type" value="Genomic_DNA"/>
</dbReference>
<reference evidence="2 3" key="1">
    <citation type="submission" date="2020-08" db="EMBL/GenBank/DDBJ databases">
        <title>Genomic Encyclopedia of Type Strains, Phase IV (KMG-IV): sequencing the most valuable type-strain genomes for metagenomic binning, comparative biology and taxonomic classification.</title>
        <authorList>
            <person name="Goeker M."/>
        </authorList>
    </citation>
    <scope>NUCLEOTIDE SEQUENCE [LARGE SCALE GENOMIC DNA]</scope>
    <source>
        <strain evidence="2 3">DSM 29568</strain>
    </source>
</reference>
<dbReference type="Proteomes" id="UP000553034">
    <property type="component" value="Unassembled WGS sequence"/>
</dbReference>
<keyword evidence="3" id="KW-1185">Reference proteome</keyword>
<comment type="caution">
    <text evidence="2">The sequence shown here is derived from an EMBL/GenBank/DDBJ whole genome shotgun (WGS) entry which is preliminary data.</text>
</comment>
<dbReference type="InterPro" id="IPR003787">
    <property type="entry name" value="Sulphur_relay_DsrE/F-like"/>
</dbReference>
<dbReference type="Pfam" id="PF02635">
    <property type="entry name" value="DsrE"/>
    <property type="match status" value="1"/>
</dbReference>
<protein>
    <submittedName>
        <fullName evidence="2">Intracellular sulfur oxidation DsrE/DsrF family protein</fullName>
    </submittedName>
</protein>
<evidence type="ECO:0000313" key="2">
    <source>
        <dbReference type="EMBL" id="MBB4118084.1"/>
    </source>
</evidence>
<proteinExistence type="predicted"/>
<gene>
    <name evidence="2" type="ORF">GGR32_000356</name>
</gene>
<name>A0A840EVH6_9FLAO</name>
<feature type="signal peptide" evidence="1">
    <location>
        <begin position="1"/>
        <end position="22"/>
    </location>
</feature>
<evidence type="ECO:0000313" key="3">
    <source>
        <dbReference type="Proteomes" id="UP000553034"/>
    </source>
</evidence>
<dbReference type="AlphaFoldDB" id="A0A840EVH6"/>
<evidence type="ECO:0000256" key="1">
    <source>
        <dbReference type="SAM" id="SignalP"/>
    </source>
</evidence>
<dbReference type="SUPFAM" id="SSF75169">
    <property type="entry name" value="DsrEFH-like"/>
    <property type="match status" value="1"/>
</dbReference>
<sequence>MKKTFLVIGLLSLLSIPTSLSAQSTLKQAAVKHLDTKSNYLMTTGVSHYIAPMIMTAAEMRKEQGSNLGKFELVIYGEAVKVFYKNPKAKDLLKQAKKANVDIILCEFALKKFEISKNDLSKQLKYVDNAFKYSLNAQQEGYIALGL</sequence>
<keyword evidence="1" id="KW-0732">Signal</keyword>
<dbReference type="Gene3D" id="3.40.1260.10">
    <property type="entry name" value="DsrEFH-like"/>
    <property type="match status" value="1"/>
</dbReference>
<dbReference type="InterPro" id="IPR027396">
    <property type="entry name" value="DsrEFH-like"/>
</dbReference>
<feature type="chain" id="PRO_5032277454" evidence="1">
    <location>
        <begin position="23"/>
        <end position="147"/>
    </location>
</feature>
<accession>A0A840EVH6</accession>
<organism evidence="2 3">
    <name type="scientific">Mesonia hippocampi</name>
    <dbReference type="NCBI Taxonomy" id="1628250"/>
    <lineage>
        <taxon>Bacteria</taxon>
        <taxon>Pseudomonadati</taxon>
        <taxon>Bacteroidota</taxon>
        <taxon>Flavobacteriia</taxon>
        <taxon>Flavobacteriales</taxon>
        <taxon>Flavobacteriaceae</taxon>
        <taxon>Mesonia</taxon>
    </lineage>
</organism>